<evidence type="ECO:0000313" key="3">
    <source>
        <dbReference type="RefSeq" id="XP_023944281.2"/>
    </source>
</evidence>
<dbReference type="GeneID" id="112050284"/>
<gene>
    <name evidence="3" type="primary">LOC112050284</name>
</gene>
<dbReference type="InterPro" id="IPR026243">
    <property type="entry name" value="HAUS1"/>
</dbReference>
<sequence>MDNRNVINEDFIKLYNNIINRECLEDKALATLTSETLQKLNINLERLPRQSQTILDNVADSQNELQLQSLDPIAISLYKSRELSEKLDHEYELLQLKQKNIELQTKIDRNNRFLANMKNDLENSRQSLSNQDPNPENIHEYIRQLKQKLSVYEDNYERVKNKYSSLNIPESILPKSLMSQVASLQALSEEAMSFKAKADDVKFMNETKAMLSKLRR</sequence>
<dbReference type="KEGG" id="bany:112050284"/>
<proteinExistence type="predicted"/>
<dbReference type="OrthoDB" id="8117728at2759"/>
<dbReference type="AlphaFoldDB" id="A0A6J1NM97"/>
<keyword evidence="1" id="KW-0175">Coiled coil</keyword>
<reference evidence="3" key="1">
    <citation type="submission" date="2025-08" db="UniProtKB">
        <authorList>
            <consortium name="RefSeq"/>
        </authorList>
    </citation>
    <scope>IDENTIFICATION</scope>
</reference>
<accession>A0A6J1NM97</accession>
<name>A0A6J1NM97_BICAN</name>
<evidence type="ECO:0000256" key="1">
    <source>
        <dbReference type="SAM" id="Coils"/>
    </source>
</evidence>
<evidence type="ECO:0000313" key="2">
    <source>
        <dbReference type="Proteomes" id="UP001652582"/>
    </source>
</evidence>
<dbReference type="RefSeq" id="XP_023944281.2">
    <property type="nucleotide sequence ID" value="XM_024088513.2"/>
</dbReference>
<dbReference type="Proteomes" id="UP001652582">
    <property type="component" value="Chromosome 24"/>
</dbReference>
<dbReference type="Pfam" id="PF25762">
    <property type="entry name" value="HAUS1"/>
    <property type="match status" value="1"/>
</dbReference>
<keyword evidence="2" id="KW-1185">Reference proteome</keyword>
<organism evidence="2 3">
    <name type="scientific">Bicyclus anynana</name>
    <name type="common">Squinting bush brown butterfly</name>
    <dbReference type="NCBI Taxonomy" id="110368"/>
    <lineage>
        <taxon>Eukaryota</taxon>
        <taxon>Metazoa</taxon>
        <taxon>Ecdysozoa</taxon>
        <taxon>Arthropoda</taxon>
        <taxon>Hexapoda</taxon>
        <taxon>Insecta</taxon>
        <taxon>Pterygota</taxon>
        <taxon>Neoptera</taxon>
        <taxon>Endopterygota</taxon>
        <taxon>Lepidoptera</taxon>
        <taxon>Glossata</taxon>
        <taxon>Ditrysia</taxon>
        <taxon>Papilionoidea</taxon>
        <taxon>Nymphalidae</taxon>
        <taxon>Satyrinae</taxon>
        <taxon>Satyrini</taxon>
        <taxon>Mycalesina</taxon>
        <taxon>Bicyclus</taxon>
    </lineage>
</organism>
<protein>
    <submittedName>
        <fullName evidence="3">Uncharacterized protein LOC112050284</fullName>
    </submittedName>
</protein>
<feature type="coiled-coil region" evidence="1">
    <location>
        <begin position="111"/>
        <end position="162"/>
    </location>
</feature>